<evidence type="ECO:0000313" key="2">
    <source>
        <dbReference type="EMBL" id="QOR62362.1"/>
    </source>
</evidence>
<keyword evidence="1" id="KW-0732">Signal</keyword>
<keyword evidence="3" id="KW-1185">Reference proteome</keyword>
<proteinExistence type="predicted"/>
<dbReference type="EMBL" id="CP063164">
    <property type="protein sequence ID" value="QOR62362.1"/>
    <property type="molecule type" value="Genomic_DNA"/>
</dbReference>
<dbReference type="AlphaFoldDB" id="A0A7M1S5L2"/>
<evidence type="ECO:0008006" key="4">
    <source>
        <dbReference type="Google" id="ProtNLM"/>
    </source>
</evidence>
<dbReference type="KEGG" id="sinu:IMZ28_02480"/>
<evidence type="ECO:0000313" key="3">
    <source>
        <dbReference type="Proteomes" id="UP000595074"/>
    </source>
</evidence>
<accession>A0A7M1S5L2</accession>
<reference evidence="2 3" key="1">
    <citation type="submission" date="2020-10" db="EMBL/GenBank/DDBJ databases">
        <title>The genome of sulfurovum sp.</title>
        <authorList>
            <person name="Xie S."/>
            <person name="Shao Z."/>
            <person name="Jiang L."/>
        </authorList>
    </citation>
    <scope>NUCLEOTIDE SEQUENCE [LARGE SCALE GENOMIC DNA]</scope>
    <source>
        <strain evidence="2 3">ST-419</strain>
    </source>
</reference>
<feature type="chain" id="PRO_5029478376" description="Outer membrane protein beta-barrel domain-containing protein" evidence="1">
    <location>
        <begin position="20"/>
        <end position="186"/>
    </location>
</feature>
<organism evidence="2 3">
    <name type="scientific">Sulfurovum indicum</name>
    <dbReference type="NCBI Taxonomy" id="2779528"/>
    <lineage>
        <taxon>Bacteria</taxon>
        <taxon>Pseudomonadati</taxon>
        <taxon>Campylobacterota</taxon>
        <taxon>Epsilonproteobacteria</taxon>
        <taxon>Campylobacterales</taxon>
        <taxon>Sulfurovaceae</taxon>
        <taxon>Sulfurovum</taxon>
    </lineage>
</organism>
<dbReference type="Proteomes" id="UP000595074">
    <property type="component" value="Chromosome"/>
</dbReference>
<gene>
    <name evidence="2" type="ORF">IMZ28_02480</name>
</gene>
<evidence type="ECO:0000256" key="1">
    <source>
        <dbReference type="SAM" id="SignalP"/>
    </source>
</evidence>
<dbReference type="Pfam" id="PF07437">
    <property type="entry name" value="YfaZ"/>
    <property type="match status" value="1"/>
</dbReference>
<name>A0A7M1S5L2_9BACT</name>
<sequence length="186" mass="20461">MKMKKIIIGTLLMAGLLQADGIGLNINSEDVEVEGTINLNSIVGYSSGTNYFLGLDYLHTNDDNLFKVGFGASNTLKSAGGVTFSFGLESVIADSYFTLPLFGQAALRLPFDEEIPATSLKAKVAYAPSVLSFSDADNYLEYRLEADMEVISNIHIYGGYRNIDTDYETYNYNFNDSWYGGLKVSF</sequence>
<feature type="signal peptide" evidence="1">
    <location>
        <begin position="1"/>
        <end position="19"/>
    </location>
</feature>
<protein>
    <recommendedName>
        <fullName evidence="4">Outer membrane protein beta-barrel domain-containing protein</fullName>
    </recommendedName>
</protein>
<dbReference type="InterPro" id="IPR009998">
    <property type="entry name" value="YfaZ"/>
</dbReference>